<evidence type="ECO:0008006" key="4">
    <source>
        <dbReference type="Google" id="ProtNLM"/>
    </source>
</evidence>
<dbReference type="EMBL" id="JBHSJB010000010">
    <property type="protein sequence ID" value="MFC5054345.1"/>
    <property type="molecule type" value="Genomic_DNA"/>
</dbReference>
<accession>A0ABV9XVK5</accession>
<evidence type="ECO:0000313" key="3">
    <source>
        <dbReference type="Proteomes" id="UP001595833"/>
    </source>
</evidence>
<evidence type="ECO:0000313" key="2">
    <source>
        <dbReference type="EMBL" id="MFC5054345.1"/>
    </source>
</evidence>
<organism evidence="2 3">
    <name type="scientific">Saccharothrix xinjiangensis</name>
    <dbReference type="NCBI Taxonomy" id="204798"/>
    <lineage>
        <taxon>Bacteria</taxon>
        <taxon>Bacillati</taxon>
        <taxon>Actinomycetota</taxon>
        <taxon>Actinomycetes</taxon>
        <taxon>Pseudonocardiales</taxon>
        <taxon>Pseudonocardiaceae</taxon>
        <taxon>Saccharothrix</taxon>
    </lineage>
</organism>
<dbReference type="Proteomes" id="UP001595833">
    <property type="component" value="Unassembled WGS sequence"/>
</dbReference>
<evidence type="ECO:0000256" key="1">
    <source>
        <dbReference type="SAM" id="MobiDB-lite"/>
    </source>
</evidence>
<proteinExistence type="predicted"/>
<dbReference type="RefSeq" id="WP_344041664.1">
    <property type="nucleotide sequence ID" value="NZ_BAAAKE010000029.1"/>
</dbReference>
<feature type="compositionally biased region" description="Low complexity" evidence="1">
    <location>
        <begin position="165"/>
        <end position="175"/>
    </location>
</feature>
<protein>
    <recommendedName>
        <fullName evidence="4">NYN domain-containing protein</fullName>
    </recommendedName>
</protein>
<name>A0ABV9XVK5_9PSEU</name>
<gene>
    <name evidence="2" type="ORF">ACFPFM_11320</name>
</gene>
<keyword evidence="3" id="KW-1185">Reference proteome</keyword>
<reference evidence="3" key="1">
    <citation type="journal article" date="2019" name="Int. J. Syst. Evol. Microbiol.">
        <title>The Global Catalogue of Microorganisms (GCM) 10K type strain sequencing project: providing services to taxonomists for standard genome sequencing and annotation.</title>
        <authorList>
            <consortium name="The Broad Institute Genomics Platform"/>
            <consortium name="The Broad Institute Genome Sequencing Center for Infectious Disease"/>
            <person name="Wu L."/>
            <person name="Ma J."/>
        </authorList>
    </citation>
    <scope>NUCLEOTIDE SEQUENCE [LARGE SCALE GENOMIC DNA]</scope>
    <source>
        <strain evidence="3">KCTC 12848</strain>
    </source>
</reference>
<feature type="region of interest" description="Disordered" evidence="1">
    <location>
        <begin position="143"/>
        <end position="179"/>
    </location>
</feature>
<comment type="caution">
    <text evidence="2">The sequence shown here is derived from an EMBL/GenBank/DDBJ whole genome shotgun (WGS) entry which is preliminary data.</text>
</comment>
<sequence length="228" mass="24311">MTIHVVDGVARPRVLLIDVDNMVGVACTPRPVARARMEALLVAAGPVHHAVAAYNARTDQADDPLSSHLAELGVGCIPVDDGPDAADHALLRHARRLHDSRTHGDFVVASADGRFSQLASLGELEVLAWQGQPVAARLRHTAHRLRRVPKPAPLPQDRPSDRPVRFTPPRTPVRGPVDDDTTCCTAQSRHRAALFPAGRAAAALGVAFVAGIGSGVGKRLVDRLSARR</sequence>